<feature type="signal peptide" evidence="1">
    <location>
        <begin position="1"/>
        <end position="19"/>
    </location>
</feature>
<protein>
    <submittedName>
        <fullName evidence="2">Uncharacterized protein</fullName>
    </submittedName>
</protein>
<gene>
    <name evidence="2" type="ORF">HannXRQ_Chr04g0127931</name>
</gene>
<proteinExistence type="predicted"/>
<dbReference type="InParanoid" id="A0A251V4E0"/>
<accession>A0A251V4E0</accession>
<organism evidence="2 3">
    <name type="scientific">Helianthus annuus</name>
    <name type="common">Common sunflower</name>
    <dbReference type="NCBI Taxonomy" id="4232"/>
    <lineage>
        <taxon>Eukaryota</taxon>
        <taxon>Viridiplantae</taxon>
        <taxon>Streptophyta</taxon>
        <taxon>Embryophyta</taxon>
        <taxon>Tracheophyta</taxon>
        <taxon>Spermatophyta</taxon>
        <taxon>Magnoliopsida</taxon>
        <taxon>eudicotyledons</taxon>
        <taxon>Gunneridae</taxon>
        <taxon>Pentapetalae</taxon>
        <taxon>asterids</taxon>
        <taxon>campanulids</taxon>
        <taxon>Asterales</taxon>
        <taxon>Asteraceae</taxon>
        <taxon>Asteroideae</taxon>
        <taxon>Heliantheae alliance</taxon>
        <taxon>Heliantheae</taxon>
        <taxon>Helianthus</taxon>
    </lineage>
</organism>
<reference evidence="3" key="1">
    <citation type="journal article" date="2017" name="Nature">
        <title>The sunflower genome provides insights into oil metabolism, flowering and Asterid evolution.</title>
        <authorList>
            <person name="Badouin H."/>
            <person name="Gouzy J."/>
            <person name="Grassa C.J."/>
            <person name="Murat F."/>
            <person name="Staton S.E."/>
            <person name="Cottret L."/>
            <person name="Lelandais-Briere C."/>
            <person name="Owens G.L."/>
            <person name="Carrere S."/>
            <person name="Mayjonade B."/>
            <person name="Legrand L."/>
            <person name="Gill N."/>
            <person name="Kane N.C."/>
            <person name="Bowers J.E."/>
            <person name="Hubner S."/>
            <person name="Bellec A."/>
            <person name="Berard A."/>
            <person name="Berges H."/>
            <person name="Blanchet N."/>
            <person name="Boniface M.C."/>
            <person name="Brunel D."/>
            <person name="Catrice O."/>
            <person name="Chaidir N."/>
            <person name="Claudel C."/>
            <person name="Donnadieu C."/>
            <person name="Faraut T."/>
            <person name="Fievet G."/>
            <person name="Helmstetter N."/>
            <person name="King M."/>
            <person name="Knapp S.J."/>
            <person name="Lai Z."/>
            <person name="Le Paslier M.C."/>
            <person name="Lippi Y."/>
            <person name="Lorenzon L."/>
            <person name="Mandel J.R."/>
            <person name="Marage G."/>
            <person name="Marchand G."/>
            <person name="Marquand E."/>
            <person name="Bret-Mestries E."/>
            <person name="Morien E."/>
            <person name="Nambeesan S."/>
            <person name="Nguyen T."/>
            <person name="Pegot-Espagnet P."/>
            <person name="Pouilly N."/>
            <person name="Raftis F."/>
            <person name="Sallet E."/>
            <person name="Schiex T."/>
            <person name="Thomas J."/>
            <person name="Vandecasteele C."/>
            <person name="Vares D."/>
            <person name="Vear F."/>
            <person name="Vautrin S."/>
            <person name="Crespi M."/>
            <person name="Mangin B."/>
            <person name="Burke J.M."/>
            <person name="Salse J."/>
            <person name="Munos S."/>
            <person name="Vincourt P."/>
            <person name="Rieseberg L.H."/>
            <person name="Langlade N.B."/>
        </authorList>
    </citation>
    <scope>NUCLEOTIDE SEQUENCE [LARGE SCALE GENOMIC DNA]</scope>
    <source>
        <strain evidence="3">cv. SF193</strain>
    </source>
</reference>
<feature type="chain" id="PRO_5012309897" evidence="1">
    <location>
        <begin position="20"/>
        <end position="86"/>
    </location>
</feature>
<dbReference type="Proteomes" id="UP000215914">
    <property type="component" value="Chromosome 4"/>
</dbReference>
<dbReference type="AlphaFoldDB" id="A0A251V4E0"/>
<keyword evidence="3" id="KW-1185">Reference proteome</keyword>
<name>A0A251V4E0_HELAN</name>
<evidence type="ECO:0000256" key="1">
    <source>
        <dbReference type="SAM" id="SignalP"/>
    </source>
</evidence>
<sequence>MVPICAFVFAIFIWFDVDAFLGLSPHRLENRGPIDLIKLAQDWLDCVSCLLCMIMWNIGDQMMQHVSVGDIMENPIQEPEIPINCR</sequence>
<keyword evidence="1" id="KW-0732">Signal</keyword>
<dbReference type="EMBL" id="CM007893">
    <property type="protein sequence ID" value="OTG29966.1"/>
    <property type="molecule type" value="Genomic_DNA"/>
</dbReference>
<evidence type="ECO:0000313" key="2">
    <source>
        <dbReference type="EMBL" id="OTG29966.1"/>
    </source>
</evidence>
<evidence type="ECO:0000313" key="3">
    <source>
        <dbReference type="Proteomes" id="UP000215914"/>
    </source>
</evidence>